<protein>
    <submittedName>
        <fullName evidence="1">Uncharacterized protein</fullName>
    </submittedName>
</protein>
<evidence type="ECO:0000313" key="2">
    <source>
        <dbReference type="Proteomes" id="UP000826212"/>
    </source>
</evidence>
<organism evidence="1 2">
    <name type="scientific">Halosquirtibacter laminarini</name>
    <dbReference type="NCBI Taxonomy" id="3374600"/>
    <lineage>
        <taxon>Bacteria</taxon>
        <taxon>Pseudomonadati</taxon>
        <taxon>Bacteroidota</taxon>
        <taxon>Bacteroidia</taxon>
        <taxon>Marinilabiliales</taxon>
        <taxon>Prolixibacteraceae</taxon>
        <taxon>Halosquirtibacter</taxon>
    </lineage>
</organism>
<evidence type="ECO:0000313" key="1">
    <source>
        <dbReference type="EMBL" id="QZE15057.1"/>
    </source>
</evidence>
<name>A0AC61NQ24_9BACT</name>
<reference evidence="1" key="1">
    <citation type="submission" date="2021-08" db="EMBL/GenBank/DDBJ databases">
        <title>Novel anaerobic bacterium isolated from sea squirt in East Sea, Republic of Korea.</title>
        <authorList>
            <person name="Nguyen T.H."/>
            <person name="Li Z."/>
            <person name="Lee Y.-J."/>
            <person name="Ko J."/>
            <person name="Kim S.-G."/>
        </authorList>
    </citation>
    <scope>NUCLEOTIDE SEQUENCE</scope>
    <source>
        <strain evidence="1">KCTC 25031</strain>
    </source>
</reference>
<accession>A0AC61NQ24</accession>
<dbReference type="Proteomes" id="UP000826212">
    <property type="component" value="Chromosome"/>
</dbReference>
<gene>
    <name evidence="1" type="ORF">K4L44_04305</name>
</gene>
<proteinExistence type="predicted"/>
<dbReference type="EMBL" id="CP081303">
    <property type="protein sequence ID" value="QZE15057.1"/>
    <property type="molecule type" value="Genomic_DNA"/>
</dbReference>
<keyword evidence="2" id="KW-1185">Reference proteome</keyword>
<sequence>MIYIFFSNKLGLGFGISSVVTILFILLNAFVLQNRVLAIDHNGIHSPFKWDLKWEKIKSYKLGRNTNTPFFEIVSRQTSQRY</sequence>